<dbReference type="EMBL" id="CP012525">
    <property type="protein sequence ID" value="ALC44512.1"/>
    <property type="molecule type" value="Genomic_DNA"/>
</dbReference>
<feature type="chain" id="PRO_5005793974" evidence="1">
    <location>
        <begin position="22"/>
        <end position="111"/>
    </location>
</feature>
<gene>
    <name evidence="2" type="ORF">Dbus_chr3Lg1678</name>
</gene>
<evidence type="ECO:0000313" key="2">
    <source>
        <dbReference type="EMBL" id="ALC44512.1"/>
    </source>
</evidence>
<proteinExistence type="predicted"/>
<dbReference type="Proteomes" id="UP000494163">
    <property type="component" value="Chromosome 3L"/>
</dbReference>
<sequence>MLNKFICLSILLQFLLSSASAPPAPPSPPPPPCGLERNCGKVNESSAVCRYDAVNGCIRKYASKCHLEIAACKERTVYRDYSDVYCSMETFLCEESSTYERWTIFFGYAKD</sequence>
<feature type="signal peptide" evidence="1">
    <location>
        <begin position="1"/>
        <end position="21"/>
    </location>
</feature>
<organism evidence="2 3">
    <name type="scientific">Drosophila busckii</name>
    <name type="common">Fruit fly</name>
    <dbReference type="NCBI Taxonomy" id="30019"/>
    <lineage>
        <taxon>Eukaryota</taxon>
        <taxon>Metazoa</taxon>
        <taxon>Ecdysozoa</taxon>
        <taxon>Arthropoda</taxon>
        <taxon>Hexapoda</taxon>
        <taxon>Insecta</taxon>
        <taxon>Pterygota</taxon>
        <taxon>Neoptera</taxon>
        <taxon>Endopterygota</taxon>
        <taxon>Diptera</taxon>
        <taxon>Brachycera</taxon>
        <taxon>Muscomorpha</taxon>
        <taxon>Ephydroidea</taxon>
        <taxon>Drosophilidae</taxon>
        <taxon>Drosophila</taxon>
    </lineage>
</organism>
<protein>
    <submittedName>
        <fullName evidence="2">CG42714</fullName>
    </submittedName>
</protein>
<evidence type="ECO:0000313" key="3">
    <source>
        <dbReference type="Proteomes" id="UP000494163"/>
    </source>
</evidence>
<reference evidence="2 3" key="1">
    <citation type="submission" date="2015-08" db="EMBL/GenBank/DDBJ databases">
        <title>Ancestral chromatin configuration constrains chromatin evolution on differentiating sex chromosomes in Drosophila.</title>
        <authorList>
            <person name="Zhou Q."/>
            <person name="Bachtrog D."/>
        </authorList>
    </citation>
    <scope>NUCLEOTIDE SEQUENCE [LARGE SCALE GENOMIC DNA]</scope>
    <source>
        <tissue evidence="2">Whole larvae</tissue>
    </source>
</reference>
<evidence type="ECO:0000256" key="1">
    <source>
        <dbReference type="SAM" id="SignalP"/>
    </source>
</evidence>
<accession>A0A0M4F0A9</accession>
<dbReference type="OrthoDB" id="7901105at2759"/>
<name>A0A0M4F0A9_DROBS</name>
<keyword evidence="3" id="KW-1185">Reference proteome</keyword>
<keyword evidence="1" id="KW-0732">Signal</keyword>
<dbReference type="OMA" id="TYERWTI"/>
<dbReference type="AlphaFoldDB" id="A0A0M4F0A9"/>